<proteinExistence type="predicted"/>
<comment type="caution">
    <text evidence="1">The sequence shown here is derived from an EMBL/GenBank/DDBJ whole genome shotgun (WGS) entry which is preliminary data.</text>
</comment>
<reference evidence="1 2" key="1">
    <citation type="submission" date="2019-02" db="EMBL/GenBank/DDBJ databases">
        <title>Genomic Encyclopedia of Type Strains, Phase IV (KMG-IV): sequencing the most valuable type-strain genomes for metagenomic binning, comparative biology and taxonomic classification.</title>
        <authorList>
            <person name="Goeker M."/>
        </authorList>
    </citation>
    <scope>NUCLEOTIDE SEQUENCE [LARGE SCALE GENOMIC DNA]</scope>
    <source>
        <strain evidence="1 2">DSM 45622</strain>
    </source>
</reference>
<name>A0A4Q7N743_9ACTN</name>
<organism evidence="1 2">
    <name type="scientific">Motilibacter rhizosphaerae</name>
    <dbReference type="NCBI Taxonomy" id="598652"/>
    <lineage>
        <taxon>Bacteria</taxon>
        <taxon>Bacillati</taxon>
        <taxon>Actinomycetota</taxon>
        <taxon>Actinomycetes</taxon>
        <taxon>Motilibacterales</taxon>
        <taxon>Motilibacteraceae</taxon>
        <taxon>Motilibacter</taxon>
    </lineage>
</organism>
<evidence type="ECO:0000313" key="1">
    <source>
        <dbReference type="EMBL" id="RZS77520.1"/>
    </source>
</evidence>
<dbReference type="RefSeq" id="WP_130494747.1">
    <property type="nucleotide sequence ID" value="NZ_SGXD01000011.1"/>
</dbReference>
<dbReference type="Proteomes" id="UP000293638">
    <property type="component" value="Unassembled WGS sequence"/>
</dbReference>
<gene>
    <name evidence="1" type="ORF">EV189_4028</name>
</gene>
<dbReference type="OrthoDB" id="72206at2"/>
<sequence>MSKRYTVRVLDQDFGCPACRGATFRLRMIKLNTSGAELFDLGWANKESAGLICERCGHIAEFVVTDALSLYQL</sequence>
<dbReference type="EMBL" id="SGXD01000011">
    <property type="protein sequence ID" value="RZS77520.1"/>
    <property type="molecule type" value="Genomic_DNA"/>
</dbReference>
<dbReference type="AlphaFoldDB" id="A0A4Q7N743"/>
<keyword evidence="2" id="KW-1185">Reference proteome</keyword>
<accession>A0A4Q7N743</accession>
<protein>
    <submittedName>
        <fullName evidence="1">Uncharacterized protein</fullName>
    </submittedName>
</protein>
<evidence type="ECO:0000313" key="2">
    <source>
        <dbReference type="Proteomes" id="UP000293638"/>
    </source>
</evidence>